<reference evidence="1" key="2">
    <citation type="journal article" date="2015" name="Data Brief">
        <title>Shoot transcriptome of the giant reed, Arundo donax.</title>
        <authorList>
            <person name="Barrero R.A."/>
            <person name="Guerrero F.D."/>
            <person name="Moolhuijzen P."/>
            <person name="Goolsby J.A."/>
            <person name="Tidwell J."/>
            <person name="Bellgard S.E."/>
            <person name="Bellgard M.I."/>
        </authorList>
    </citation>
    <scope>NUCLEOTIDE SEQUENCE</scope>
    <source>
        <tissue evidence="1">Shoot tissue taken approximately 20 cm above the soil surface</tissue>
    </source>
</reference>
<reference evidence="1" key="1">
    <citation type="submission" date="2014-09" db="EMBL/GenBank/DDBJ databases">
        <authorList>
            <person name="Magalhaes I.L.F."/>
            <person name="Oliveira U."/>
            <person name="Santos F.R."/>
            <person name="Vidigal T.H.D.A."/>
            <person name="Brescovit A.D."/>
            <person name="Santos A.J."/>
        </authorList>
    </citation>
    <scope>NUCLEOTIDE SEQUENCE</scope>
    <source>
        <tissue evidence="1">Shoot tissue taken approximately 20 cm above the soil surface</tissue>
    </source>
</reference>
<name>A0A0A8YKB5_ARUDO</name>
<proteinExistence type="predicted"/>
<organism evidence="1">
    <name type="scientific">Arundo donax</name>
    <name type="common">Giant reed</name>
    <name type="synonym">Donax arundinaceus</name>
    <dbReference type="NCBI Taxonomy" id="35708"/>
    <lineage>
        <taxon>Eukaryota</taxon>
        <taxon>Viridiplantae</taxon>
        <taxon>Streptophyta</taxon>
        <taxon>Embryophyta</taxon>
        <taxon>Tracheophyta</taxon>
        <taxon>Spermatophyta</taxon>
        <taxon>Magnoliopsida</taxon>
        <taxon>Liliopsida</taxon>
        <taxon>Poales</taxon>
        <taxon>Poaceae</taxon>
        <taxon>PACMAD clade</taxon>
        <taxon>Arundinoideae</taxon>
        <taxon>Arundineae</taxon>
        <taxon>Arundo</taxon>
    </lineage>
</organism>
<accession>A0A0A8YKB5</accession>
<dbReference type="AlphaFoldDB" id="A0A0A8YKB5"/>
<dbReference type="EMBL" id="GBRH01274868">
    <property type="protein sequence ID" value="JAD23027.1"/>
    <property type="molecule type" value="Transcribed_RNA"/>
</dbReference>
<sequence>MDLDPFLNSIAFNLLFLYGE</sequence>
<evidence type="ECO:0000313" key="1">
    <source>
        <dbReference type="EMBL" id="JAD23027.1"/>
    </source>
</evidence>
<protein>
    <submittedName>
        <fullName evidence="1">Uncharacterized protein</fullName>
    </submittedName>
</protein>